<dbReference type="SUPFAM" id="SSF51569">
    <property type="entry name" value="Aldolase"/>
    <property type="match status" value="1"/>
</dbReference>
<dbReference type="Gene3D" id="3.20.20.70">
    <property type="entry name" value="Aldolase class I"/>
    <property type="match status" value="1"/>
</dbReference>
<protein>
    <recommendedName>
        <fullName evidence="5">2-dehydro-3-deoxy-phosphogluconate aldolase</fullName>
        <ecNumber evidence="5">4.1.2.14</ecNumber>
    </recommendedName>
</protein>
<comment type="catalytic activity">
    <reaction evidence="1">
        <text>2-dehydro-3-deoxy-6-phospho-D-gluconate = D-glyceraldehyde 3-phosphate + pyruvate</text>
        <dbReference type="Rhea" id="RHEA:17089"/>
        <dbReference type="ChEBI" id="CHEBI:15361"/>
        <dbReference type="ChEBI" id="CHEBI:57569"/>
        <dbReference type="ChEBI" id="CHEBI:59776"/>
        <dbReference type="EC" id="4.1.2.14"/>
    </reaction>
</comment>
<dbReference type="EC" id="4.1.2.14" evidence="5"/>
<dbReference type="GO" id="GO:0008675">
    <property type="term" value="F:2-dehydro-3-deoxy-phosphogluconate aldolase activity"/>
    <property type="evidence" value="ECO:0007669"/>
    <property type="project" value="UniProtKB-EC"/>
</dbReference>
<sequence length="216" mass="22759">MSNVFSIIKSIGIVPVIKLENPKDSLLLGKALVEGGLPAAEVTFRTKAAAESIALLKKEFPALTTGAGTVLTIEQAEAAMAAGASFIVTPGFNPRIVDFCLAKGMPVMPGINSPSQVEQGLERGLKLLKFFPAEVSGGVKMLKALHGPYADVSFVPTGGIDTSNLESYLQLPYVAAIGGSWMVKEDLIVSGQYDRITALCAEAVALVRRMRGPRLA</sequence>
<dbReference type="Pfam" id="PF01081">
    <property type="entry name" value="Aldolase"/>
    <property type="match status" value="1"/>
</dbReference>
<gene>
    <name evidence="9" type="primary">eda_2</name>
    <name evidence="9" type="ORF">SDC9_23050</name>
</gene>
<evidence type="ECO:0000256" key="3">
    <source>
        <dbReference type="ARBA" id="ARBA00006906"/>
    </source>
</evidence>
<accession>A0A644UDY2</accession>
<comment type="pathway">
    <text evidence="2">Carbohydrate acid metabolism; 2-dehydro-3-deoxy-D-gluconate degradation; D-glyceraldehyde 3-phosphate and pyruvate from 2-dehydro-3-deoxy-D-gluconate: step 2/2.</text>
</comment>
<evidence type="ECO:0000256" key="7">
    <source>
        <dbReference type="ARBA" id="ARBA00023270"/>
    </source>
</evidence>
<dbReference type="NCBIfam" id="NF004325">
    <property type="entry name" value="PRK05718.1"/>
    <property type="match status" value="1"/>
</dbReference>
<comment type="subunit">
    <text evidence="4">Homotrimer.</text>
</comment>
<evidence type="ECO:0000256" key="2">
    <source>
        <dbReference type="ARBA" id="ARBA00004736"/>
    </source>
</evidence>
<keyword evidence="8" id="KW-0119">Carbohydrate metabolism</keyword>
<evidence type="ECO:0000256" key="6">
    <source>
        <dbReference type="ARBA" id="ARBA00023239"/>
    </source>
</evidence>
<evidence type="ECO:0000313" key="9">
    <source>
        <dbReference type="EMBL" id="MPL77198.1"/>
    </source>
</evidence>
<evidence type="ECO:0000256" key="5">
    <source>
        <dbReference type="ARBA" id="ARBA00013063"/>
    </source>
</evidence>
<evidence type="ECO:0000256" key="1">
    <source>
        <dbReference type="ARBA" id="ARBA00000654"/>
    </source>
</evidence>
<proteinExistence type="inferred from homology"/>
<dbReference type="PROSITE" id="PS00159">
    <property type="entry name" value="ALDOLASE_KDPG_KHG_1"/>
    <property type="match status" value="1"/>
</dbReference>
<comment type="caution">
    <text evidence="9">The sequence shown here is derived from an EMBL/GenBank/DDBJ whole genome shotgun (WGS) entry which is preliminary data.</text>
</comment>
<dbReference type="CDD" id="cd00452">
    <property type="entry name" value="KDPG_aldolase"/>
    <property type="match status" value="1"/>
</dbReference>
<reference evidence="9" key="1">
    <citation type="submission" date="2019-08" db="EMBL/GenBank/DDBJ databases">
        <authorList>
            <person name="Kucharzyk K."/>
            <person name="Murdoch R.W."/>
            <person name="Higgins S."/>
            <person name="Loffler F."/>
        </authorList>
    </citation>
    <scope>NUCLEOTIDE SEQUENCE</scope>
</reference>
<dbReference type="InterPro" id="IPR031338">
    <property type="entry name" value="KDPG/KHG_AS_2"/>
</dbReference>
<dbReference type="InterPro" id="IPR013785">
    <property type="entry name" value="Aldolase_TIM"/>
</dbReference>
<keyword evidence="7" id="KW-0704">Schiff base</keyword>
<organism evidence="9">
    <name type="scientific">bioreactor metagenome</name>
    <dbReference type="NCBI Taxonomy" id="1076179"/>
    <lineage>
        <taxon>unclassified sequences</taxon>
        <taxon>metagenomes</taxon>
        <taxon>ecological metagenomes</taxon>
    </lineage>
</organism>
<dbReference type="EMBL" id="VSSQ01000104">
    <property type="protein sequence ID" value="MPL77198.1"/>
    <property type="molecule type" value="Genomic_DNA"/>
</dbReference>
<dbReference type="AlphaFoldDB" id="A0A644UDY2"/>
<dbReference type="NCBIfam" id="TIGR01182">
    <property type="entry name" value="eda"/>
    <property type="match status" value="1"/>
</dbReference>
<dbReference type="PROSITE" id="PS00160">
    <property type="entry name" value="ALDOLASE_KDPG_KHG_2"/>
    <property type="match status" value="1"/>
</dbReference>
<dbReference type="InterPro" id="IPR000887">
    <property type="entry name" value="Aldlse_KDPG_KHG"/>
</dbReference>
<keyword evidence="6" id="KW-0456">Lyase</keyword>
<dbReference type="PANTHER" id="PTHR30246">
    <property type="entry name" value="2-KETO-3-DEOXY-6-PHOSPHOGLUCONATE ALDOLASE"/>
    <property type="match status" value="1"/>
</dbReference>
<comment type="similarity">
    <text evidence="3">Belongs to the KHG/KDPG aldolase family.</text>
</comment>
<dbReference type="InterPro" id="IPR031337">
    <property type="entry name" value="KDPG/KHG_AS_1"/>
</dbReference>
<evidence type="ECO:0000256" key="4">
    <source>
        <dbReference type="ARBA" id="ARBA00011233"/>
    </source>
</evidence>
<evidence type="ECO:0000256" key="8">
    <source>
        <dbReference type="ARBA" id="ARBA00023277"/>
    </source>
</evidence>
<name>A0A644UDY2_9ZZZZ</name>
<dbReference type="PANTHER" id="PTHR30246:SF1">
    <property type="entry name" value="2-DEHYDRO-3-DEOXY-6-PHOSPHOGALACTONATE ALDOLASE-RELATED"/>
    <property type="match status" value="1"/>
</dbReference>